<accession>A0A6J6JC31</accession>
<keyword evidence="1" id="KW-0732">Signal</keyword>
<dbReference type="InterPro" id="IPR028081">
    <property type="entry name" value="Leu-bd"/>
</dbReference>
<gene>
    <name evidence="3" type="ORF">UFOPK2157_00107</name>
    <name evidence="5" type="ORF">UFOPK2228_00666</name>
    <name evidence="4" type="ORF">UFOPK2245_00517</name>
</gene>
<evidence type="ECO:0000313" key="3">
    <source>
        <dbReference type="EMBL" id="CAB4634651.1"/>
    </source>
</evidence>
<dbReference type="EMBL" id="CAEZVW010000002">
    <property type="protein sequence ID" value="CAB4634651.1"/>
    <property type="molecule type" value="Genomic_DNA"/>
</dbReference>
<evidence type="ECO:0000256" key="1">
    <source>
        <dbReference type="ARBA" id="ARBA00022729"/>
    </source>
</evidence>
<dbReference type="Pfam" id="PF13458">
    <property type="entry name" value="Peripla_BP_6"/>
    <property type="match status" value="1"/>
</dbReference>
<evidence type="ECO:0000313" key="4">
    <source>
        <dbReference type="EMBL" id="CAB4650450.1"/>
    </source>
</evidence>
<proteinExistence type="predicted"/>
<dbReference type="AlphaFoldDB" id="A0A6J6JC31"/>
<protein>
    <submittedName>
        <fullName evidence="3">Unannotated protein</fullName>
    </submittedName>
</protein>
<dbReference type="EMBL" id="CAEZWK010000008">
    <property type="protein sequence ID" value="CAB4650450.1"/>
    <property type="molecule type" value="Genomic_DNA"/>
</dbReference>
<dbReference type="PANTHER" id="PTHR47235">
    <property type="entry name" value="BLR6548 PROTEIN"/>
    <property type="match status" value="1"/>
</dbReference>
<feature type="domain" description="Leucine-binding protein" evidence="2">
    <location>
        <begin position="49"/>
        <end position="172"/>
    </location>
</feature>
<evidence type="ECO:0000313" key="5">
    <source>
        <dbReference type="EMBL" id="CAB4652359.1"/>
    </source>
</evidence>
<reference evidence="3" key="1">
    <citation type="submission" date="2020-05" db="EMBL/GenBank/DDBJ databases">
        <authorList>
            <person name="Chiriac C."/>
            <person name="Salcher M."/>
            <person name="Ghai R."/>
            <person name="Kavagutti S V."/>
        </authorList>
    </citation>
    <scope>NUCLEOTIDE SEQUENCE</scope>
</reference>
<evidence type="ECO:0000259" key="2">
    <source>
        <dbReference type="Pfam" id="PF13458"/>
    </source>
</evidence>
<name>A0A6J6JC31_9ZZZZ</name>
<dbReference type="SUPFAM" id="SSF53822">
    <property type="entry name" value="Periplasmic binding protein-like I"/>
    <property type="match status" value="1"/>
</dbReference>
<dbReference type="EMBL" id="CAEZWF010000013">
    <property type="protein sequence ID" value="CAB4652359.1"/>
    <property type="molecule type" value="Genomic_DNA"/>
</dbReference>
<sequence length="464" mass="51077">MKRIFFSLVLIFCLISPVISPANAKNEVGISKTEILLGATNRQNTATTSYPQDFFTGAQAYFDYLNSKGGIQGRKIRLILRDDKGLTQYAVNEANNLLSRDKVFALFNSASFTSGHLAMASYLKLNDRNIPNLAVTETFSQFSDPGKYKTTFQAAPNNRQEFAVLLHFLEKSFSTTPFNASLPGDDTKTDFKAIHQASTKNLGTVPFSFPNSLGCPGIPYFQNNAGVLSLWRTHCGGPLASLVISDAYPLLIRGNSISTPLGAWQVASTLSKNLYANFYMPLHTDLQDPYIEFFTKVFKEFIPNLDFSLEIQIDSPKSSFNYVSQQMYEGANSAYVLSQAIAALGPQPTRAGLIAYLRDNSKSLSSATFHPVDYSSGSNIGNTIQYIAKYDGSKWVKVSDYYLINPSGTSIQVVSPQRKPILPDGLPVTKRAEQSANSITCMKKKTTKQVTGTNPKCPAGYKKM</sequence>
<dbReference type="InterPro" id="IPR028082">
    <property type="entry name" value="Peripla_BP_I"/>
</dbReference>
<organism evidence="3">
    <name type="scientific">freshwater metagenome</name>
    <dbReference type="NCBI Taxonomy" id="449393"/>
    <lineage>
        <taxon>unclassified sequences</taxon>
        <taxon>metagenomes</taxon>
        <taxon>ecological metagenomes</taxon>
    </lineage>
</organism>
<dbReference type="Gene3D" id="3.40.50.2300">
    <property type="match status" value="2"/>
</dbReference>
<dbReference type="PANTHER" id="PTHR47235:SF1">
    <property type="entry name" value="BLR6548 PROTEIN"/>
    <property type="match status" value="1"/>
</dbReference>